<gene>
    <name evidence="1" type="ORF">FOF46_05045</name>
</gene>
<sequence length="147" mass="17350">MDTFYPPVGFHFKVEFQDLDKEDIDVRFQAVNGLTVDMQTQSVKEGGEHRFEHVLPIRTKYTNLTLKRGLTKNSKLIEWCTDTFQTLLIYPKDVLVYLLNEEHEPLMTWNIVQAWPKKWSVSDFNAEKGGLVIETLELEYQYFTIEQ</sequence>
<evidence type="ECO:0000313" key="1">
    <source>
        <dbReference type="EMBL" id="TSE10404.1"/>
    </source>
</evidence>
<reference evidence="1 2" key="1">
    <citation type="submission" date="2019-07" db="EMBL/GenBank/DDBJ databases">
        <title>The draft genome sequence of Aquimarina algiphila M91.</title>
        <authorList>
            <person name="Meng X."/>
        </authorList>
    </citation>
    <scope>NUCLEOTIDE SEQUENCE [LARGE SCALE GENOMIC DNA]</scope>
    <source>
        <strain evidence="1 2">M91</strain>
    </source>
</reference>
<dbReference type="InterPro" id="IPR010667">
    <property type="entry name" value="Phage_T4_Gp19"/>
</dbReference>
<proteinExistence type="predicted"/>
<dbReference type="Pfam" id="PF06841">
    <property type="entry name" value="Phage_T4_gp19"/>
    <property type="match status" value="1"/>
</dbReference>
<dbReference type="GO" id="GO:0005198">
    <property type="term" value="F:structural molecule activity"/>
    <property type="evidence" value="ECO:0007669"/>
    <property type="project" value="InterPro"/>
</dbReference>
<accession>A0A554VPK5</accession>
<dbReference type="PANTHER" id="PTHR38009:SF1">
    <property type="entry name" value="CONSERVED HYPOTHETICAL PHAGE TAIL PROTEIN"/>
    <property type="match status" value="1"/>
</dbReference>
<dbReference type="RefSeq" id="WP_109433913.1">
    <property type="nucleotide sequence ID" value="NZ_CANMIK010000001.1"/>
</dbReference>
<dbReference type="PANTHER" id="PTHR38009">
    <property type="entry name" value="CONSERVED HYPOTHETICAL PHAGE TAIL PROTEIN"/>
    <property type="match status" value="1"/>
</dbReference>
<name>A0A554VPK5_9FLAO</name>
<evidence type="ECO:0000313" key="2">
    <source>
        <dbReference type="Proteomes" id="UP000318833"/>
    </source>
</evidence>
<keyword evidence="2" id="KW-1185">Reference proteome</keyword>
<dbReference type="NCBIfam" id="TIGR02241">
    <property type="entry name" value="conserved hypothetical phage tail region protein"/>
    <property type="match status" value="1"/>
</dbReference>
<comment type="caution">
    <text evidence="1">The sequence shown here is derived from an EMBL/GenBank/DDBJ whole genome shotgun (WGS) entry which is preliminary data.</text>
</comment>
<dbReference type="InterPro" id="IPR011747">
    <property type="entry name" value="CHP02241"/>
</dbReference>
<dbReference type="OrthoDB" id="9799891at2"/>
<dbReference type="Proteomes" id="UP000318833">
    <property type="component" value="Unassembled WGS sequence"/>
</dbReference>
<dbReference type="AlphaFoldDB" id="A0A554VPK5"/>
<protein>
    <submittedName>
        <fullName evidence="1">Phage tail protein</fullName>
    </submittedName>
</protein>
<organism evidence="1 2">
    <name type="scientific">Aquimarina algiphila</name>
    <dbReference type="NCBI Taxonomy" id="2047982"/>
    <lineage>
        <taxon>Bacteria</taxon>
        <taxon>Pseudomonadati</taxon>
        <taxon>Bacteroidota</taxon>
        <taxon>Flavobacteriia</taxon>
        <taxon>Flavobacteriales</taxon>
        <taxon>Flavobacteriaceae</taxon>
        <taxon>Aquimarina</taxon>
    </lineage>
</organism>
<dbReference type="EMBL" id="VLNR01000007">
    <property type="protein sequence ID" value="TSE10404.1"/>
    <property type="molecule type" value="Genomic_DNA"/>
</dbReference>